<gene>
    <name evidence="8" type="ORF">VITISV_011402</name>
</gene>
<keyword evidence="4" id="KW-0547">Nucleotide-binding</keyword>
<dbReference type="AlphaFoldDB" id="A5BME2"/>
<name>A5BME2_VITVI</name>
<dbReference type="PANTHER" id="PTHR48016:SF29">
    <property type="entry name" value="MITOGEN-ACTIVATED PROTEIN KINASE KINASE KINASE 1-RELATED"/>
    <property type="match status" value="1"/>
</dbReference>
<dbReference type="SUPFAM" id="SSF56112">
    <property type="entry name" value="Protein kinase-like (PK-like)"/>
    <property type="match status" value="1"/>
</dbReference>
<accession>A5BME2</accession>
<keyword evidence="2" id="KW-0723">Serine/threonine-protein kinase</keyword>
<evidence type="ECO:0000256" key="1">
    <source>
        <dbReference type="ARBA" id="ARBA00006529"/>
    </source>
</evidence>
<evidence type="ECO:0000256" key="2">
    <source>
        <dbReference type="ARBA" id="ARBA00022527"/>
    </source>
</evidence>
<evidence type="ECO:0000256" key="6">
    <source>
        <dbReference type="ARBA" id="ARBA00022840"/>
    </source>
</evidence>
<evidence type="ECO:0000259" key="7">
    <source>
        <dbReference type="PROSITE" id="PS50011"/>
    </source>
</evidence>
<reference evidence="8" key="1">
    <citation type="journal article" date="2007" name="PLoS ONE">
        <title>The first genome sequence of an elite grapevine cultivar (Pinot noir Vitis vinifera L.): coping with a highly heterozygous genome.</title>
        <authorList>
            <person name="Velasco R."/>
            <person name="Zharkikh A."/>
            <person name="Troggio M."/>
            <person name="Cartwright D.A."/>
            <person name="Cestaro A."/>
            <person name="Pruss D."/>
            <person name="Pindo M."/>
            <person name="FitzGerald L.M."/>
            <person name="Vezzulli S."/>
            <person name="Reid J."/>
            <person name="Malacarne G."/>
            <person name="Iliev D."/>
            <person name="Coppola G."/>
            <person name="Wardell B."/>
            <person name="Micheletti D."/>
            <person name="Macalma T."/>
            <person name="Facci M."/>
            <person name="Mitchell J.T."/>
            <person name="Perazzolli M."/>
            <person name="Eldredge G."/>
            <person name="Gatto P."/>
            <person name="Oyzerski R."/>
            <person name="Moretto M."/>
            <person name="Gutin N."/>
            <person name="Stefanini M."/>
            <person name="Chen Y."/>
            <person name="Segala C."/>
            <person name="Davenport C."/>
            <person name="Dematte L."/>
            <person name="Mraz A."/>
            <person name="Battilana J."/>
            <person name="Stormo K."/>
            <person name="Costa F."/>
            <person name="Tao Q."/>
            <person name="Si-Ammour A."/>
            <person name="Harkins T."/>
            <person name="Lackey A."/>
            <person name="Perbost C."/>
            <person name="Taillon B."/>
            <person name="Stella A."/>
            <person name="Solovyev V."/>
            <person name="Fawcett J.A."/>
            <person name="Sterck L."/>
            <person name="Vandepoele K."/>
            <person name="Grando S.M."/>
            <person name="Toppo S."/>
            <person name="Moser C."/>
            <person name="Lanchbury J."/>
            <person name="Bogden R."/>
            <person name="Skolnick M."/>
            <person name="Sgaramella V."/>
            <person name="Bhatnagar S.K."/>
            <person name="Fontana P."/>
            <person name="Gutin A."/>
            <person name="Van de Peer Y."/>
            <person name="Salamini F."/>
            <person name="Viola R."/>
        </authorList>
    </citation>
    <scope>NUCLEOTIDE SEQUENCE</scope>
</reference>
<evidence type="ECO:0000256" key="5">
    <source>
        <dbReference type="ARBA" id="ARBA00022777"/>
    </source>
</evidence>
<evidence type="ECO:0000256" key="4">
    <source>
        <dbReference type="ARBA" id="ARBA00022741"/>
    </source>
</evidence>
<keyword evidence="6" id="KW-0067">ATP-binding</keyword>
<dbReference type="Gene3D" id="1.10.510.10">
    <property type="entry name" value="Transferase(Phosphotransferase) domain 1"/>
    <property type="match status" value="1"/>
</dbReference>
<organism evidence="8">
    <name type="scientific">Vitis vinifera</name>
    <name type="common">Grape</name>
    <dbReference type="NCBI Taxonomy" id="29760"/>
    <lineage>
        <taxon>Eukaryota</taxon>
        <taxon>Viridiplantae</taxon>
        <taxon>Streptophyta</taxon>
        <taxon>Embryophyta</taxon>
        <taxon>Tracheophyta</taxon>
        <taxon>Spermatophyta</taxon>
        <taxon>Magnoliopsida</taxon>
        <taxon>eudicotyledons</taxon>
        <taxon>Gunneridae</taxon>
        <taxon>Pentapetalae</taxon>
        <taxon>rosids</taxon>
        <taxon>Vitales</taxon>
        <taxon>Vitaceae</taxon>
        <taxon>Viteae</taxon>
        <taxon>Vitis</taxon>
    </lineage>
</organism>
<evidence type="ECO:0000256" key="3">
    <source>
        <dbReference type="ARBA" id="ARBA00022679"/>
    </source>
</evidence>
<evidence type="ECO:0000313" key="8">
    <source>
        <dbReference type="EMBL" id="CAN74761.1"/>
    </source>
</evidence>
<dbReference type="InterPro" id="IPR011009">
    <property type="entry name" value="Kinase-like_dom_sf"/>
</dbReference>
<dbReference type="GO" id="GO:0005524">
    <property type="term" value="F:ATP binding"/>
    <property type="evidence" value="ECO:0007669"/>
    <property type="project" value="UniProtKB-KW"/>
</dbReference>
<dbReference type="GO" id="GO:0004674">
    <property type="term" value="F:protein serine/threonine kinase activity"/>
    <property type="evidence" value="ECO:0007669"/>
    <property type="project" value="UniProtKB-KW"/>
</dbReference>
<dbReference type="PANTHER" id="PTHR48016">
    <property type="entry name" value="MAP KINASE KINASE KINASE SSK2-RELATED-RELATED"/>
    <property type="match status" value="1"/>
</dbReference>
<keyword evidence="5" id="KW-0418">Kinase</keyword>
<keyword evidence="3" id="KW-0808">Transferase</keyword>
<proteinExistence type="inferred from homology"/>
<feature type="domain" description="Protein kinase" evidence="7">
    <location>
        <begin position="1"/>
        <end position="145"/>
    </location>
</feature>
<dbReference type="InterPro" id="IPR000719">
    <property type="entry name" value="Prot_kinase_dom"/>
</dbReference>
<dbReference type="ExpressionAtlas" id="A5BME2">
    <property type="expression patterns" value="baseline"/>
</dbReference>
<dbReference type="PROSITE" id="PS50011">
    <property type="entry name" value="PROTEIN_KINASE_DOM"/>
    <property type="match status" value="1"/>
</dbReference>
<dbReference type="Pfam" id="PF00069">
    <property type="entry name" value="Pkinase"/>
    <property type="match status" value="1"/>
</dbReference>
<dbReference type="EMBL" id="AM464528">
    <property type="protein sequence ID" value="CAN74761.1"/>
    <property type="molecule type" value="Genomic_DNA"/>
</dbReference>
<protein>
    <recommendedName>
        <fullName evidence="7">Protein kinase domain-containing protein</fullName>
    </recommendedName>
</protein>
<sequence>MAMVWGGGKQLGRSGTCDGFFFAVKEVSLLDQGSQGKQSIYQLEQEISLLSQFEHENIVRYYGTDKLHCAMTRALEQLLFSLLSDSWVLLATDDSKLYIFLELVTKGSLLSLYQKYDLRESQASAYTRQILNGLKYLHEQNVVHR</sequence>
<comment type="similarity">
    <text evidence="1">Belongs to the protein kinase superfamily. STE Ser/Thr protein kinase family. MAP kinase kinase kinase subfamily.</text>
</comment>
<dbReference type="InterPro" id="IPR050538">
    <property type="entry name" value="MAP_kinase_kinase_kinase"/>
</dbReference>
<dbReference type="Gene3D" id="3.30.200.20">
    <property type="entry name" value="Phosphorylase Kinase, domain 1"/>
    <property type="match status" value="2"/>
</dbReference>